<name>A0A1T2XKN4_9BACL</name>
<protein>
    <recommendedName>
        <fullName evidence="3">DUF1904 domain-containing protein</fullName>
    </recommendedName>
</protein>
<dbReference type="Pfam" id="PF08921">
    <property type="entry name" value="DUF1904"/>
    <property type="match status" value="1"/>
</dbReference>
<evidence type="ECO:0000313" key="2">
    <source>
        <dbReference type="Proteomes" id="UP000190188"/>
    </source>
</evidence>
<proteinExistence type="predicted"/>
<reference evidence="1 2" key="1">
    <citation type="submission" date="2017-01" db="EMBL/GenBank/DDBJ databases">
        <title>Genome analysis of Paenibacillus selenitrireducens ES3-24.</title>
        <authorList>
            <person name="Xu D."/>
            <person name="Yao R."/>
            <person name="Zheng S."/>
        </authorList>
    </citation>
    <scope>NUCLEOTIDE SEQUENCE [LARGE SCALE GENOMIC DNA]</scope>
    <source>
        <strain evidence="1 2">ES3-24</strain>
    </source>
</reference>
<accession>A0A1T2XKN4</accession>
<sequence length="111" mass="12508">MPHLLIRGVEAEKLVQVSQPLVEELAEICSCGTDNFTFECLHTTAVFGGALVPSFPFIEVGWFERGDDVRDCFAEAVTRQVKSLGIREVEVVFTTYEEKAYYIDGVRCDRL</sequence>
<dbReference type="EMBL" id="MSZX01000002">
    <property type="protein sequence ID" value="OPA80431.1"/>
    <property type="molecule type" value="Genomic_DNA"/>
</dbReference>
<dbReference type="InterPro" id="IPR014347">
    <property type="entry name" value="Tautomerase/MIF_sf"/>
</dbReference>
<dbReference type="OrthoDB" id="5587545at2"/>
<evidence type="ECO:0008006" key="3">
    <source>
        <dbReference type="Google" id="ProtNLM"/>
    </source>
</evidence>
<gene>
    <name evidence="1" type="ORF">BVG16_06790</name>
</gene>
<evidence type="ECO:0000313" key="1">
    <source>
        <dbReference type="EMBL" id="OPA80431.1"/>
    </source>
</evidence>
<dbReference type="SUPFAM" id="SSF55331">
    <property type="entry name" value="Tautomerase/MIF"/>
    <property type="match status" value="1"/>
</dbReference>
<dbReference type="STRING" id="1324314.BVG16_06790"/>
<keyword evidence="2" id="KW-1185">Reference proteome</keyword>
<dbReference type="Proteomes" id="UP000190188">
    <property type="component" value="Unassembled WGS sequence"/>
</dbReference>
<dbReference type="InterPro" id="IPR015017">
    <property type="entry name" value="DUF1904"/>
</dbReference>
<organism evidence="1 2">
    <name type="scientific">Paenibacillus selenitireducens</name>
    <dbReference type="NCBI Taxonomy" id="1324314"/>
    <lineage>
        <taxon>Bacteria</taxon>
        <taxon>Bacillati</taxon>
        <taxon>Bacillota</taxon>
        <taxon>Bacilli</taxon>
        <taxon>Bacillales</taxon>
        <taxon>Paenibacillaceae</taxon>
        <taxon>Paenibacillus</taxon>
    </lineage>
</organism>
<comment type="caution">
    <text evidence="1">The sequence shown here is derived from an EMBL/GenBank/DDBJ whole genome shotgun (WGS) entry which is preliminary data.</text>
</comment>
<dbReference type="RefSeq" id="WP_078497779.1">
    <property type="nucleotide sequence ID" value="NZ_MSZX01000002.1"/>
</dbReference>
<dbReference type="Gene3D" id="3.30.429.10">
    <property type="entry name" value="Macrophage Migration Inhibitory Factor"/>
    <property type="match status" value="1"/>
</dbReference>
<dbReference type="AlphaFoldDB" id="A0A1T2XKN4"/>